<feature type="transmembrane region" description="Helical" evidence="10">
    <location>
        <begin position="28"/>
        <end position="53"/>
    </location>
</feature>
<name>A0A3D9Q8V4_9BACL</name>
<feature type="domain" description="ABC transporter" evidence="11">
    <location>
        <begin position="344"/>
        <end position="580"/>
    </location>
</feature>
<evidence type="ECO:0000256" key="9">
    <source>
        <dbReference type="ARBA" id="ARBA00023136"/>
    </source>
</evidence>
<comment type="caution">
    <text evidence="13">The sequence shown here is derived from an EMBL/GenBank/DDBJ whole genome shotgun (WGS) entry which is preliminary data.</text>
</comment>
<protein>
    <submittedName>
        <fullName evidence="13">ATP-binding cassette subfamily B protein</fullName>
    </submittedName>
</protein>
<evidence type="ECO:0000313" key="13">
    <source>
        <dbReference type="EMBL" id="REE57418.1"/>
    </source>
</evidence>
<dbReference type="GO" id="GO:0008234">
    <property type="term" value="F:cysteine-type peptidase activity"/>
    <property type="evidence" value="ECO:0007669"/>
    <property type="project" value="UniProtKB-KW"/>
</dbReference>
<feature type="transmembrane region" description="Helical" evidence="10">
    <location>
        <begin position="243"/>
        <end position="267"/>
    </location>
</feature>
<reference evidence="13 14" key="1">
    <citation type="submission" date="2018-08" db="EMBL/GenBank/DDBJ databases">
        <title>Genomic Encyclopedia of Type Strains, Phase III (KMG-III): the genomes of soil and plant-associated and newly described type strains.</title>
        <authorList>
            <person name="Whitman W."/>
        </authorList>
    </citation>
    <scope>NUCLEOTIDE SEQUENCE [LARGE SCALE GENOMIC DNA]</scope>
    <source>
        <strain evidence="13 14">CGMCC 1.10966</strain>
    </source>
</reference>
<dbReference type="InterPro" id="IPR003439">
    <property type="entry name" value="ABC_transporter-like_ATP-bd"/>
</dbReference>
<evidence type="ECO:0000256" key="6">
    <source>
        <dbReference type="ARBA" id="ARBA00022807"/>
    </source>
</evidence>
<evidence type="ECO:0000313" key="14">
    <source>
        <dbReference type="Proteomes" id="UP000256304"/>
    </source>
</evidence>
<sequence length="588" mass="64948">MTSERRMASRGHYGELLRRYLLPQKRTIIGLAALLILSTALQLVNPQIIRFFIDKAQSEADLQPLLLAACLFIGFSVVQGIVSVVATYFSENVGWKTTNALRGDLAAHCLSLDMPFHKSHTSGAIIERVDGDVNALANFFSSLIINLIGNALLMIGILVLLFRESWMIGTGMTVFVIAAVFVIQRIRRLASPLWTKWRQANAELYGFIGEQLEGTEDIRANGAAGFVMGRFYRMLRVMLPLRIKAFLGFASMWSTTIIVFALGNAMAFAISAYLWKQGSITIGTVYLIFYYTELLSKPIEKIRTQMEDLQKADASITRIRALFETRSSIADGPGAALPAGALAVKFDDVTFRYEDGGAEPTLDSLALQLQPGEVLGLLGRTGSGKSTLARLLLRFYDPQEGAIKLGDTDIRQLKLNQLRKRVTLVTQNIEIIEGTIRDNLTFYDESIRDERIVEVLEQLGLGSWYAAMPEGLDTRLASGGGSLSAGEAQLLAFARVFLTDPGLVIMDEASSRLDPLTEQRIEEAISRLLANRSCIIIAHRLATVQRADQILILENGRIIEYGRRTQLAADPSSRFSTMLATGLEEVLV</sequence>
<dbReference type="GO" id="GO:0005524">
    <property type="term" value="F:ATP binding"/>
    <property type="evidence" value="ECO:0007669"/>
    <property type="project" value="UniProtKB-KW"/>
</dbReference>
<feature type="domain" description="ABC transmembrane type-1" evidence="12">
    <location>
        <begin position="29"/>
        <end position="311"/>
    </location>
</feature>
<dbReference type="Pfam" id="PF00005">
    <property type="entry name" value="ABC_tran"/>
    <property type="match status" value="1"/>
</dbReference>
<dbReference type="PROSITE" id="PS50893">
    <property type="entry name" value="ABC_TRANSPORTER_2"/>
    <property type="match status" value="1"/>
</dbReference>
<dbReference type="InterPro" id="IPR011527">
    <property type="entry name" value="ABC1_TM_dom"/>
</dbReference>
<dbReference type="FunFam" id="3.40.50.300:FF:000299">
    <property type="entry name" value="ABC transporter ATP-binding protein/permease"/>
    <property type="match status" value="1"/>
</dbReference>
<keyword evidence="7 13" id="KW-0067">ATP-binding</keyword>
<evidence type="ECO:0000256" key="7">
    <source>
        <dbReference type="ARBA" id="ARBA00022840"/>
    </source>
</evidence>
<comment type="subcellular location">
    <subcellularLocation>
        <location evidence="1">Cell membrane</location>
        <topology evidence="1">Multi-pass membrane protein</topology>
    </subcellularLocation>
</comment>
<evidence type="ECO:0000256" key="1">
    <source>
        <dbReference type="ARBA" id="ARBA00004651"/>
    </source>
</evidence>
<evidence type="ECO:0000256" key="3">
    <source>
        <dbReference type="ARBA" id="ARBA00022475"/>
    </source>
</evidence>
<evidence type="ECO:0000256" key="5">
    <source>
        <dbReference type="ARBA" id="ARBA00022741"/>
    </source>
</evidence>
<feature type="transmembrane region" description="Helical" evidence="10">
    <location>
        <begin position="166"/>
        <end position="183"/>
    </location>
</feature>
<dbReference type="Proteomes" id="UP000256304">
    <property type="component" value="Unassembled WGS sequence"/>
</dbReference>
<dbReference type="AlphaFoldDB" id="A0A3D9Q8V4"/>
<keyword evidence="6" id="KW-0378">Hydrolase</keyword>
<evidence type="ECO:0000256" key="2">
    <source>
        <dbReference type="ARBA" id="ARBA00022448"/>
    </source>
</evidence>
<dbReference type="PANTHER" id="PTHR43394:SF1">
    <property type="entry name" value="ATP-BINDING CASSETTE SUB-FAMILY B MEMBER 10, MITOCHONDRIAL"/>
    <property type="match status" value="1"/>
</dbReference>
<evidence type="ECO:0000256" key="8">
    <source>
        <dbReference type="ARBA" id="ARBA00022989"/>
    </source>
</evidence>
<proteinExistence type="predicted"/>
<accession>A0A3D9Q8V4</accession>
<dbReference type="CDD" id="cd07346">
    <property type="entry name" value="ABC_6TM_exporters"/>
    <property type="match status" value="1"/>
</dbReference>
<dbReference type="EMBL" id="QTTN01000056">
    <property type="protein sequence ID" value="REE57418.1"/>
    <property type="molecule type" value="Genomic_DNA"/>
</dbReference>
<keyword evidence="2" id="KW-0813">Transport</keyword>
<dbReference type="PANTHER" id="PTHR43394">
    <property type="entry name" value="ATP-DEPENDENT PERMEASE MDL1, MITOCHONDRIAL"/>
    <property type="match status" value="1"/>
</dbReference>
<dbReference type="SMART" id="SM00382">
    <property type="entry name" value="AAA"/>
    <property type="match status" value="1"/>
</dbReference>
<keyword evidence="9 10" id="KW-0472">Membrane</keyword>
<keyword evidence="8 10" id="KW-1133">Transmembrane helix</keyword>
<keyword evidence="4 10" id="KW-0812">Transmembrane</keyword>
<evidence type="ECO:0000259" key="12">
    <source>
        <dbReference type="PROSITE" id="PS50929"/>
    </source>
</evidence>
<dbReference type="SUPFAM" id="SSF90123">
    <property type="entry name" value="ABC transporter transmembrane region"/>
    <property type="match status" value="1"/>
</dbReference>
<keyword evidence="3" id="KW-1003">Cell membrane</keyword>
<dbReference type="GO" id="GO:0015421">
    <property type="term" value="F:ABC-type oligopeptide transporter activity"/>
    <property type="evidence" value="ECO:0007669"/>
    <property type="project" value="TreeGrafter"/>
</dbReference>
<keyword evidence="6" id="KW-0788">Thiol protease</keyword>
<organism evidence="13 14">
    <name type="scientific">Paenibacillus taihuensis</name>
    <dbReference type="NCBI Taxonomy" id="1156355"/>
    <lineage>
        <taxon>Bacteria</taxon>
        <taxon>Bacillati</taxon>
        <taxon>Bacillota</taxon>
        <taxon>Bacilli</taxon>
        <taxon>Bacillales</taxon>
        <taxon>Paenibacillaceae</taxon>
        <taxon>Paenibacillus</taxon>
    </lineage>
</organism>
<dbReference type="GO" id="GO:0016887">
    <property type="term" value="F:ATP hydrolysis activity"/>
    <property type="evidence" value="ECO:0007669"/>
    <property type="project" value="InterPro"/>
</dbReference>
<dbReference type="PROSITE" id="PS00211">
    <property type="entry name" value="ABC_TRANSPORTER_1"/>
    <property type="match status" value="1"/>
</dbReference>
<dbReference type="SUPFAM" id="SSF52540">
    <property type="entry name" value="P-loop containing nucleoside triphosphate hydrolases"/>
    <property type="match status" value="1"/>
</dbReference>
<dbReference type="InterPro" id="IPR003593">
    <property type="entry name" value="AAA+_ATPase"/>
</dbReference>
<dbReference type="Gene3D" id="1.20.1560.10">
    <property type="entry name" value="ABC transporter type 1, transmembrane domain"/>
    <property type="match status" value="1"/>
</dbReference>
<gene>
    <name evidence="13" type="ORF">A8990_15633</name>
</gene>
<keyword evidence="14" id="KW-1185">Reference proteome</keyword>
<evidence type="ECO:0000256" key="10">
    <source>
        <dbReference type="SAM" id="Phobius"/>
    </source>
</evidence>
<dbReference type="InterPro" id="IPR036640">
    <property type="entry name" value="ABC1_TM_sf"/>
</dbReference>
<dbReference type="GO" id="GO:0005886">
    <property type="term" value="C:plasma membrane"/>
    <property type="evidence" value="ECO:0007669"/>
    <property type="project" value="UniProtKB-SubCell"/>
</dbReference>
<evidence type="ECO:0000256" key="4">
    <source>
        <dbReference type="ARBA" id="ARBA00022692"/>
    </source>
</evidence>
<dbReference type="PROSITE" id="PS50929">
    <property type="entry name" value="ABC_TM1F"/>
    <property type="match status" value="1"/>
</dbReference>
<dbReference type="Gene3D" id="3.40.50.300">
    <property type="entry name" value="P-loop containing nucleotide triphosphate hydrolases"/>
    <property type="match status" value="1"/>
</dbReference>
<dbReference type="Pfam" id="PF00664">
    <property type="entry name" value="ABC_membrane"/>
    <property type="match status" value="1"/>
</dbReference>
<keyword evidence="6" id="KW-0645">Protease</keyword>
<evidence type="ECO:0000259" key="11">
    <source>
        <dbReference type="PROSITE" id="PS50893"/>
    </source>
</evidence>
<dbReference type="InterPro" id="IPR027417">
    <property type="entry name" value="P-loop_NTPase"/>
</dbReference>
<dbReference type="InterPro" id="IPR039421">
    <property type="entry name" value="Type_1_exporter"/>
</dbReference>
<dbReference type="InterPro" id="IPR017871">
    <property type="entry name" value="ABC_transporter-like_CS"/>
</dbReference>
<keyword evidence="5" id="KW-0547">Nucleotide-binding</keyword>
<feature type="transmembrane region" description="Helical" evidence="10">
    <location>
        <begin position="65"/>
        <end position="89"/>
    </location>
</feature>
<feature type="transmembrane region" description="Helical" evidence="10">
    <location>
        <begin position="135"/>
        <end position="160"/>
    </location>
</feature>